<dbReference type="Proteomes" id="UP000624404">
    <property type="component" value="Unassembled WGS sequence"/>
</dbReference>
<dbReference type="AlphaFoldDB" id="A0A8H2VPU4"/>
<organism evidence="3 4">
    <name type="scientific">Sclerotinia trifoliorum</name>
    <dbReference type="NCBI Taxonomy" id="28548"/>
    <lineage>
        <taxon>Eukaryota</taxon>
        <taxon>Fungi</taxon>
        <taxon>Dikarya</taxon>
        <taxon>Ascomycota</taxon>
        <taxon>Pezizomycotina</taxon>
        <taxon>Leotiomycetes</taxon>
        <taxon>Helotiales</taxon>
        <taxon>Sclerotiniaceae</taxon>
        <taxon>Sclerotinia</taxon>
    </lineage>
</organism>
<protein>
    <submittedName>
        <fullName evidence="3">Aebb7827-23b6-4972-b819-ddb13b4054db</fullName>
    </submittedName>
</protein>
<sequence>MLFNKMSFKNISLNLFNSRSFNDTSNTEEHSGDGSMLVSEQIERQLQKKKSAFRWVFGVVLPTPVFGALFVLLWVLYGWEITHFAFPRGFEGYQPRGSPPFKQTGNHRSCKDTKPDILARGLMPVEMDNMTRDWKIYAEEHLPDIYDQSPALHSALVRLLEYDACSNLSITTNTKATEVKKKIIALEEIIQCNRQPQSCGQSSRDSEKAATQLISNIISLHMGVVGDTADLERLILRQARKTLTACEILRSQIQDVVPHIEQTIQNLETERNKVRREIDMNDKLAATWTAWMPWKKSSLSEYQVENKEREREEQLSIYRARNDTLSVIRKSCIELRIILGGFVLQINVQYDNWYSLSYSQQADCFFPVLPPLERVLRGDEILSDWARQVVNWADNLGDFADATKMAADRKMGRTG</sequence>
<evidence type="ECO:0000313" key="3">
    <source>
        <dbReference type="EMBL" id="CAD6442379.1"/>
    </source>
</evidence>
<evidence type="ECO:0000313" key="4">
    <source>
        <dbReference type="Proteomes" id="UP000624404"/>
    </source>
</evidence>
<gene>
    <name evidence="3" type="ORF">SCLTRI_LOCUS2171</name>
</gene>
<evidence type="ECO:0000256" key="2">
    <source>
        <dbReference type="SAM" id="Phobius"/>
    </source>
</evidence>
<keyword evidence="1" id="KW-0175">Coiled coil</keyword>
<name>A0A8H2VPU4_9HELO</name>
<evidence type="ECO:0000256" key="1">
    <source>
        <dbReference type="SAM" id="Coils"/>
    </source>
</evidence>
<accession>A0A8H2VPU4</accession>
<comment type="caution">
    <text evidence="3">The sequence shown here is derived from an EMBL/GenBank/DDBJ whole genome shotgun (WGS) entry which is preliminary data.</text>
</comment>
<dbReference type="EMBL" id="CAJHIA010000008">
    <property type="protein sequence ID" value="CAD6442379.1"/>
    <property type="molecule type" value="Genomic_DNA"/>
</dbReference>
<keyword evidence="2" id="KW-0812">Transmembrane</keyword>
<keyword evidence="4" id="KW-1185">Reference proteome</keyword>
<proteinExistence type="predicted"/>
<keyword evidence="2" id="KW-1133">Transmembrane helix</keyword>
<feature type="transmembrane region" description="Helical" evidence="2">
    <location>
        <begin position="52"/>
        <end position="77"/>
    </location>
</feature>
<reference evidence="3" key="1">
    <citation type="submission" date="2020-10" db="EMBL/GenBank/DDBJ databases">
        <authorList>
            <person name="Kusch S."/>
        </authorList>
    </citation>
    <scope>NUCLEOTIDE SEQUENCE</scope>
    <source>
        <strain evidence="3">SwB9</strain>
    </source>
</reference>
<dbReference type="OrthoDB" id="10491265at2759"/>
<keyword evidence="2" id="KW-0472">Membrane</keyword>
<feature type="coiled-coil region" evidence="1">
    <location>
        <begin position="257"/>
        <end position="284"/>
    </location>
</feature>